<dbReference type="SUPFAM" id="SSF109604">
    <property type="entry name" value="HD-domain/PDEase-like"/>
    <property type="match status" value="1"/>
</dbReference>
<evidence type="ECO:0000259" key="1">
    <source>
        <dbReference type="PROSITE" id="PS51831"/>
    </source>
</evidence>
<dbReference type="PANTHER" id="PTHR35795">
    <property type="entry name" value="SLR1885 PROTEIN"/>
    <property type="match status" value="1"/>
</dbReference>
<proteinExistence type="predicted"/>
<reference evidence="2 3" key="1">
    <citation type="submission" date="2018-08" db="EMBL/GenBank/DDBJ databases">
        <title>A genome reference for cultivated species of the human gut microbiota.</title>
        <authorList>
            <person name="Zou Y."/>
            <person name="Xue W."/>
            <person name="Luo G."/>
        </authorList>
    </citation>
    <scope>NUCLEOTIDE SEQUENCE [LARGE SCALE GENOMIC DNA]</scope>
    <source>
        <strain evidence="2 3">AM25-6</strain>
    </source>
</reference>
<dbReference type="InterPro" id="IPR051094">
    <property type="entry name" value="Diverse_Catalytic_Enzymes"/>
</dbReference>
<sequence>MPKYNSLSKDLQQRILEDRKKHKENPYAFRDENIIRRDMEHDKANLWRPAFVRDVEKILHIPYYNRYFDKTQVFSLYKNDDISRRGLHIQLVSRIARNIGRVLNLNLDLIEAIALGHDLGHTPFGHAGEDFLSKLYFEHTGRYFNHNVHSVRVLDKIIKRNMSLQVLDGILCHNGELEQKEYRPMSLDNFDDFDKKAEACYIDKTNIGHLVPSTLEGCVVRVSDIIAYLGKDRQDAKRIKMLKGTEVFSDEGIGSSNAEIINNLSVSIMEHSYGKEYLQMDEVAYNALKLGKVENNEIIYGTDKVRSDYSEKIEPMMKEIYEKLLYDLEKKDSSSIIYRHHINYVNSNNFYTAKDFKYEETKPNDIVVDYIASMTDDYFIDLHEYLFPNSKYKVQYKGYFEHK</sequence>
<dbReference type="EMBL" id="QUSM01000001">
    <property type="protein sequence ID" value="RGD75857.1"/>
    <property type="molecule type" value="Genomic_DNA"/>
</dbReference>
<dbReference type="InterPro" id="IPR006674">
    <property type="entry name" value="HD_domain"/>
</dbReference>
<dbReference type="PANTHER" id="PTHR35795:SF1">
    <property type="entry name" value="BIS(5'-NUCLEOSYL)-TETRAPHOSPHATASE, SYMMETRICAL"/>
    <property type="match status" value="1"/>
</dbReference>
<dbReference type="AlphaFoldDB" id="A0A3E3E2S2"/>
<evidence type="ECO:0000313" key="3">
    <source>
        <dbReference type="Proteomes" id="UP000261212"/>
    </source>
</evidence>
<accession>A0A3E3E2S2</accession>
<dbReference type="CDD" id="cd00077">
    <property type="entry name" value="HDc"/>
    <property type="match status" value="1"/>
</dbReference>
<dbReference type="InterPro" id="IPR003607">
    <property type="entry name" value="HD/PDEase_dom"/>
</dbReference>
<organism evidence="2 3">
    <name type="scientific">Anaerofustis stercorihominis</name>
    <dbReference type="NCBI Taxonomy" id="214853"/>
    <lineage>
        <taxon>Bacteria</taxon>
        <taxon>Bacillati</taxon>
        <taxon>Bacillota</taxon>
        <taxon>Clostridia</taxon>
        <taxon>Eubacteriales</taxon>
        <taxon>Eubacteriaceae</taxon>
        <taxon>Anaerofustis</taxon>
    </lineage>
</organism>
<comment type="caution">
    <text evidence="2">The sequence shown here is derived from an EMBL/GenBank/DDBJ whole genome shotgun (WGS) entry which is preliminary data.</text>
</comment>
<dbReference type="Proteomes" id="UP000261212">
    <property type="component" value="Unassembled WGS sequence"/>
</dbReference>
<feature type="domain" description="HD" evidence="1">
    <location>
        <begin position="85"/>
        <end position="196"/>
    </location>
</feature>
<dbReference type="RefSeq" id="WP_117530953.1">
    <property type="nucleotide sequence ID" value="NZ_QUSM01000001.1"/>
</dbReference>
<dbReference type="Gene3D" id="1.10.3210.10">
    <property type="entry name" value="Hypothetical protein af1432"/>
    <property type="match status" value="1"/>
</dbReference>
<gene>
    <name evidence="2" type="ORF">DW687_00650</name>
</gene>
<dbReference type="PROSITE" id="PS51831">
    <property type="entry name" value="HD"/>
    <property type="match status" value="1"/>
</dbReference>
<evidence type="ECO:0000313" key="2">
    <source>
        <dbReference type="EMBL" id="RGD75857.1"/>
    </source>
</evidence>
<protein>
    <submittedName>
        <fullName evidence="2">HD domain-containing protein</fullName>
    </submittedName>
</protein>
<dbReference type="SMART" id="SM00471">
    <property type="entry name" value="HDc"/>
    <property type="match status" value="1"/>
</dbReference>
<dbReference type="Pfam" id="PF01966">
    <property type="entry name" value="HD"/>
    <property type="match status" value="1"/>
</dbReference>
<name>A0A3E3E2S2_9FIRM</name>